<dbReference type="InterPro" id="IPR001155">
    <property type="entry name" value="OxRdtase_FMN_N"/>
</dbReference>
<comment type="caution">
    <text evidence="3">The sequence shown here is derived from an EMBL/GenBank/DDBJ whole genome shotgun (WGS) entry which is preliminary data.</text>
</comment>
<dbReference type="CDD" id="cd02933">
    <property type="entry name" value="OYE_like_FMN"/>
    <property type="match status" value="1"/>
</dbReference>
<proteinExistence type="predicted"/>
<reference evidence="3" key="1">
    <citation type="journal article" date="2023" name="Mol. Phylogenet. Evol.">
        <title>Genome-scale phylogeny and comparative genomics of the fungal order Sordariales.</title>
        <authorList>
            <person name="Hensen N."/>
            <person name="Bonometti L."/>
            <person name="Westerberg I."/>
            <person name="Brannstrom I.O."/>
            <person name="Guillou S."/>
            <person name="Cros-Aarteil S."/>
            <person name="Calhoun S."/>
            <person name="Haridas S."/>
            <person name="Kuo A."/>
            <person name="Mondo S."/>
            <person name="Pangilinan J."/>
            <person name="Riley R."/>
            <person name="LaButti K."/>
            <person name="Andreopoulos B."/>
            <person name="Lipzen A."/>
            <person name="Chen C."/>
            <person name="Yan M."/>
            <person name="Daum C."/>
            <person name="Ng V."/>
            <person name="Clum A."/>
            <person name="Steindorff A."/>
            <person name="Ohm R.A."/>
            <person name="Martin F."/>
            <person name="Silar P."/>
            <person name="Natvig D.O."/>
            <person name="Lalanne C."/>
            <person name="Gautier V."/>
            <person name="Ament-Velasquez S.L."/>
            <person name="Kruys A."/>
            <person name="Hutchinson M.I."/>
            <person name="Powell A.J."/>
            <person name="Barry K."/>
            <person name="Miller A.N."/>
            <person name="Grigoriev I.V."/>
            <person name="Debuchy R."/>
            <person name="Gladieux P."/>
            <person name="Hiltunen Thoren M."/>
            <person name="Johannesson H."/>
        </authorList>
    </citation>
    <scope>NUCLEOTIDE SEQUENCE</scope>
    <source>
        <strain evidence="3">CBS 333.67</strain>
    </source>
</reference>
<dbReference type="GO" id="GO:0010181">
    <property type="term" value="F:FMN binding"/>
    <property type="evidence" value="ECO:0007669"/>
    <property type="project" value="InterPro"/>
</dbReference>
<gene>
    <name evidence="3" type="ORF">B0T15DRAFT_417530</name>
</gene>
<dbReference type="RefSeq" id="XP_062719650.1">
    <property type="nucleotide sequence ID" value="XM_062865491.1"/>
</dbReference>
<dbReference type="InterPro" id="IPR045247">
    <property type="entry name" value="Oye-like"/>
</dbReference>
<accession>A0AAJ0GQ65</accession>
<evidence type="ECO:0000259" key="2">
    <source>
        <dbReference type="Pfam" id="PF00724"/>
    </source>
</evidence>
<dbReference type="FunFam" id="3.20.20.70:FF:000138">
    <property type="entry name" value="NADPH dehydrogenase 1"/>
    <property type="match status" value="1"/>
</dbReference>
<reference evidence="3" key="2">
    <citation type="submission" date="2023-06" db="EMBL/GenBank/DDBJ databases">
        <authorList>
            <consortium name="Lawrence Berkeley National Laboratory"/>
            <person name="Mondo S.J."/>
            <person name="Hensen N."/>
            <person name="Bonometti L."/>
            <person name="Westerberg I."/>
            <person name="Brannstrom I.O."/>
            <person name="Guillou S."/>
            <person name="Cros-Aarteil S."/>
            <person name="Calhoun S."/>
            <person name="Haridas S."/>
            <person name="Kuo A."/>
            <person name="Pangilinan J."/>
            <person name="Riley R."/>
            <person name="Labutti K."/>
            <person name="Andreopoulos B."/>
            <person name="Lipzen A."/>
            <person name="Chen C."/>
            <person name="Yanf M."/>
            <person name="Daum C."/>
            <person name="Ng V."/>
            <person name="Clum A."/>
            <person name="Steindorff A."/>
            <person name="Ohm R."/>
            <person name="Martin F."/>
            <person name="Silar P."/>
            <person name="Natvig D."/>
            <person name="Lalanne C."/>
            <person name="Gautier V."/>
            <person name="Ament-Velasquez S.L."/>
            <person name="Kruys A."/>
            <person name="Hutchinson M.I."/>
            <person name="Powell A.J."/>
            <person name="Barry K."/>
            <person name="Miller A.N."/>
            <person name="Grigoriev I.V."/>
            <person name="Debuchy R."/>
            <person name="Gladieux P."/>
            <person name="Thoren M.H."/>
            <person name="Johannesson H."/>
        </authorList>
    </citation>
    <scope>NUCLEOTIDE SEQUENCE</scope>
    <source>
        <strain evidence="3">CBS 333.67</strain>
    </source>
</reference>
<dbReference type="Gene3D" id="3.20.20.70">
    <property type="entry name" value="Aldolase class I"/>
    <property type="match status" value="1"/>
</dbReference>
<evidence type="ECO:0000256" key="1">
    <source>
        <dbReference type="ARBA" id="ARBA00022630"/>
    </source>
</evidence>
<evidence type="ECO:0000313" key="4">
    <source>
        <dbReference type="Proteomes" id="UP001273166"/>
    </source>
</evidence>
<keyword evidence="4" id="KW-1185">Reference proteome</keyword>
<dbReference type="AlphaFoldDB" id="A0AAJ0GQ65"/>
<dbReference type="SUPFAM" id="SSF51395">
    <property type="entry name" value="FMN-linked oxidoreductases"/>
    <property type="match status" value="1"/>
</dbReference>
<dbReference type="PANTHER" id="PTHR22893">
    <property type="entry name" value="NADH OXIDOREDUCTASE-RELATED"/>
    <property type="match status" value="1"/>
</dbReference>
<dbReference type="InterPro" id="IPR013785">
    <property type="entry name" value="Aldolase_TIM"/>
</dbReference>
<protein>
    <recommendedName>
        <fullName evidence="2">NADH:flavin oxidoreductase/NADH oxidase N-terminal domain-containing protein</fullName>
    </recommendedName>
</protein>
<evidence type="ECO:0000313" key="3">
    <source>
        <dbReference type="EMBL" id="KAK3303870.1"/>
    </source>
</evidence>
<dbReference type="GO" id="GO:0003959">
    <property type="term" value="F:NADPH dehydrogenase activity"/>
    <property type="evidence" value="ECO:0007669"/>
    <property type="project" value="TreeGrafter"/>
</dbReference>
<dbReference type="Pfam" id="PF00724">
    <property type="entry name" value="Oxidored_FMN"/>
    <property type="match status" value="1"/>
</dbReference>
<organism evidence="3 4">
    <name type="scientific">Chaetomium strumarium</name>
    <dbReference type="NCBI Taxonomy" id="1170767"/>
    <lineage>
        <taxon>Eukaryota</taxon>
        <taxon>Fungi</taxon>
        <taxon>Dikarya</taxon>
        <taxon>Ascomycota</taxon>
        <taxon>Pezizomycotina</taxon>
        <taxon>Sordariomycetes</taxon>
        <taxon>Sordariomycetidae</taxon>
        <taxon>Sordariales</taxon>
        <taxon>Chaetomiaceae</taxon>
        <taxon>Chaetomium</taxon>
    </lineage>
</organism>
<name>A0AAJ0GQ65_9PEZI</name>
<dbReference type="PANTHER" id="PTHR22893:SF91">
    <property type="entry name" value="NADPH DEHYDROGENASE 2-RELATED"/>
    <property type="match status" value="1"/>
</dbReference>
<sequence>MSTLFKPLKVGEAQLGHRVAMAPLTRFRSDDNWLPLLPMVKEYYEQRASVPGTLILSEGMFPSAAASGGTTNAPGIWSTEQVEAWRNITDAVHAKGCFIWCQLWHPGRAGSERYSGPAATQSTPEVITRTVSSSAVPIGPNSQVPEEMSENEIWDTVAQYAAAARNAIAAGFDGVEVHSANGYLPDQFLQDTCNKRTDAWGGSVENRARFPIEVVKAVAAAIGASRTGIRLSPYSDFGGMLMDDPDPTFRYLVSQLRPLGLGYLHLIEARISGNIESACGGQRSVDWLVRLWENASPVLLAGGFTPESARKAVDQIYAGYDVVIAFGRAFISNPDLVFRIKKAIELVKHDRSVFYTPKLAKGYIDYPFSLQFESQLVSHAI</sequence>
<dbReference type="Proteomes" id="UP001273166">
    <property type="component" value="Unassembled WGS sequence"/>
</dbReference>
<dbReference type="EMBL" id="JAUDZG010000005">
    <property type="protein sequence ID" value="KAK3303870.1"/>
    <property type="molecule type" value="Genomic_DNA"/>
</dbReference>
<dbReference type="GeneID" id="87884320"/>
<feature type="domain" description="NADH:flavin oxidoreductase/NADH oxidase N-terminal" evidence="2">
    <location>
        <begin position="4"/>
        <end position="345"/>
    </location>
</feature>
<keyword evidence="1" id="KW-0285">Flavoprotein</keyword>